<dbReference type="PROSITE" id="PS50937">
    <property type="entry name" value="HTH_MERR_2"/>
    <property type="match status" value="1"/>
</dbReference>
<dbReference type="PANTHER" id="PTHR30204">
    <property type="entry name" value="REDOX-CYCLING DRUG-SENSING TRANSCRIPTIONAL ACTIVATOR SOXR"/>
    <property type="match status" value="1"/>
</dbReference>
<dbReference type="SMART" id="SM00422">
    <property type="entry name" value="HTH_MERR"/>
    <property type="match status" value="1"/>
</dbReference>
<dbReference type="PRINTS" id="PR00040">
    <property type="entry name" value="HTHMERR"/>
</dbReference>
<dbReference type="SUPFAM" id="SSF46955">
    <property type="entry name" value="Putative DNA-binding domain"/>
    <property type="match status" value="1"/>
</dbReference>
<dbReference type="CDD" id="cd01108">
    <property type="entry name" value="HTH_CueR"/>
    <property type="match status" value="1"/>
</dbReference>
<accession>A0A369TGS6</accession>
<dbReference type="RefSeq" id="WP_114582014.1">
    <property type="nucleotide sequence ID" value="NZ_QPMH01000007.1"/>
</dbReference>
<dbReference type="NCBIfam" id="TIGR02044">
    <property type="entry name" value="CueR"/>
    <property type="match status" value="1"/>
</dbReference>
<evidence type="ECO:0000256" key="5">
    <source>
        <dbReference type="ARBA" id="ARBA00023163"/>
    </source>
</evidence>
<reference evidence="8 9" key="1">
    <citation type="submission" date="2018-07" db="EMBL/GenBank/DDBJ databases">
        <title>Venubactetium sediminum gen. nov., sp. nov., isolated from a marine solar saltern.</title>
        <authorList>
            <person name="Wang S."/>
        </authorList>
    </citation>
    <scope>NUCLEOTIDE SEQUENCE [LARGE SCALE GENOMIC DNA]</scope>
    <source>
        <strain evidence="8 9">WD2A32</strain>
    </source>
</reference>
<sequence length="145" mass="16473">MNIGQAAKKTCVPAKTIRYYESIGLIAPASRTASGYRTYDDRDVQTLRFIQRARNLGFSVKQVANLLALWRDRDRSSADVKALAREHLAEIDQRMAELQSMRETLEHLMQRCHGDERPECPILADLAGDEAEAEHKSRRIKDFAG</sequence>
<dbReference type="Gene3D" id="1.10.1660.10">
    <property type="match status" value="1"/>
</dbReference>
<dbReference type="InterPro" id="IPR047057">
    <property type="entry name" value="MerR_fam"/>
</dbReference>
<keyword evidence="2" id="KW-0963">Cytoplasm</keyword>
<evidence type="ECO:0000256" key="3">
    <source>
        <dbReference type="ARBA" id="ARBA00023015"/>
    </source>
</evidence>
<name>A0A369TGS6_9PROT</name>
<evidence type="ECO:0000256" key="6">
    <source>
        <dbReference type="SAM" id="Coils"/>
    </source>
</evidence>
<evidence type="ECO:0000256" key="1">
    <source>
        <dbReference type="ARBA" id="ARBA00004496"/>
    </source>
</evidence>
<feature type="coiled-coil region" evidence="6">
    <location>
        <begin position="81"/>
        <end position="111"/>
    </location>
</feature>
<dbReference type="InterPro" id="IPR011789">
    <property type="entry name" value="CueR"/>
</dbReference>
<keyword evidence="3" id="KW-0805">Transcription regulation</keyword>
<organism evidence="8 9">
    <name type="scientific">Ferruginivarius sediminum</name>
    <dbReference type="NCBI Taxonomy" id="2661937"/>
    <lineage>
        <taxon>Bacteria</taxon>
        <taxon>Pseudomonadati</taxon>
        <taxon>Pseudomonadota</taxon>
        <taxon>Alphaproteobacteria</taxon>
        <taxon>Rhodospirillales</taxon>
        <taxon>Rhodospirillaceae</taxon>
        <taxon>Ferruginivarius</taxon>
    </lineage>
</organism>
<evidence type="ECO:0000256" key="2">
    <source>
        <dbReference type="ARBA" id="ARBA00022490"/>
    </source>
</evidence>
<keyword evidence="6" id="KW-0175">Coiled coil</keyword>
<evidence type="ECO:0000313" key="8">
    <source>
        <dbReference type="EMBL" id="RDD62116.1"/>
    </source>
</evidence>
<evidence type="ECO:0000259" key="7">
    <source>
        <dbReference type="PROSITE" id="PS50937"/>
    </source>
</evidence>
<evidence type="ECO:0000256" key="4">
    <source>
        <dbReference type="ARBA" id="ARBA00023125"/>
    </source>
</evidence>
<evidence type="ECO:0000313" key="9">
    <source>
        <dbReference type="Proteomes" id="UP000253941"/>
    </source>
</evidence>
<dbReference type="Pfam" id="PF09278">
    <property type="entry name" value="MerR-DNA-bind"/>
    <property type="match status" value="1"/>
</dbReference>
<dbReference type="InterPro" id="IPR015358">
    <property type="entry name" value="Tscrpt_reg_MerR_DNA-bd"/>
</dbReference>
<dbReference type="GO" id="GO:0005737">
    <property type="term" value="C:cytoplasm"/>
    <property type="evidence" value="ECO:0007669"/>
    <property type="project" value="UniProtKB-SubCell"/>
</dbReference>
<protein>
    <submittedName>
        <fullName evidence="8">Cu(I)-responsive transcriptional regulator</fullName>
    </submittedName>
</protein>
<dbReference type="GO" id="GO:0003677">
    <property type="term" value="F:DNA binding"/>
    <property type="evidence" value="ECO:0007669"/>
    <property type="project" value="UniProtKB-KW"/>
</dbReference>
<dbReference type="InterPro" id="IPR009061">
    <property type="entry name" value="DNA-bd_dom_put_sf"/>
</dbReference>
<feature type="domain" description="HTH merR-type" evidence="7">
    <location>
        <begin position="1"/>
        <end position="69"/>
    </location>
</feature>
<comment type="caution">
    <text evidence="8">The sequence shown here is derived from an EMBL/GenBank/DDBJ whole genome shotgun (WGS) entry which is preliminary data.</text>
</comment>
<gene>
    <name evidence="8" type="primary">cueR</name>
    <name evidence="8" type="ORF">DRB17_09800</name>
</gene>
<dbReference type="InterPro" id="IPR000551">
    <property type="entry name" value="MerR-type_HTH_dom"/>
</dbReference>
<dbReference type="EMBL" id="QPMH01000007">
    <property type="protein sequence ID" value="RDD62116.1"/>
    <property type="molecule type" value="Genomic_DNA"/>
</dbReference>
<comment type="subcellular location">
    <subcellularLocation>
        <location evidence="1">Cytoplasm</location>
    </subcellularLocation>
</comment>
<dbReference type="AlphaFoldDB" id="A0A369TGS6"/>
<keyword evidence="9" id="KW-1185">Reference proteome</keyword>
<dbReference type="GO" id="GO:0003700">
    <property type="term" value="F:DNA-binding transcription factor activity"/>
    <property type="evidence" value="ECO:0007669"/>
    <property type="project" value="InterPro"/>
</dbReference>
<dbReference type="GO" id="GO:0005507">
    <property type="term" value="F:copper ion binding"/>
    <property type="evidence" value="ECO:0007669"/>
    <property type="project" value="InterPro"/>
</dbReference>
<dbReference type="Proteomes" id="UP000253941">
    <property type="component" value="Unassembled WGS sequence"/>
</dbReference>
<dbReference type="GO" id="GO:0045893">
    <property type="term" value="P:positive regulation of DNA-templated transcription"/>
    <property type="evidence" value="ECO:0007669"/>
    <property type="project" value="InterPro"/>
</dbReference>
<dbReference type="Pfam" id="PF00376">
    <property type="entry name" value="MerR"/>
    <property type="match status" value="1"/>
</dbReference>
<keyword evidence="5" id="KW-0804">Transcription</keyword>
<keyword evidence="4" id="KW-0238">DNA-binding</keyword>
<proteinExistence type="predicted"/>
<dbReference type="PANTHER" id="PTHR30204:SF94">
    <property type="entry name" value="HEAVY METAL-DEPENDENT TRANSCRIPTIONAL REGULATOR HI_0293-RELATED"/>
    <property type="match status" value="1"/>
</dbReference>